<reference evidence="12 13" key="1">
    <citation type="submission" date="2019-04" db="EMBL/GenBank/DDBJ databases">
        <title>High contiguity whole genome sequence and gene annotation resource for two Venturia nashicola isolates.</title>
        <authorList>
            <person name="Prokchorchik M."/>
            <person name="Won K."/>
            <person name="Lee Y."/>
            <person name="Choi E.D."/>
            <person name="Segonzac C."/>
            <person name="Sohn K.H."/>
        </authorList>
    </citation>
    <scope>NUCLEOTIDE SEQUENCE [LARGE SCALE GENOMIC DNA]</scope>
    <source>
        <strain evidence="12 13">PRI2</strain>
    </source>
</reference>
<protein>
    <submittedName>
        <fullName evidence="12">Putative mip family channel protein</fullName>
    </submittedName>
</protein>
<dbReference type="EMBL" id="SNSC02000001">
    <property type="protein sequence ID" value="TID27291.1"/>
    <property type="molecule type" value="Genomic_DNA"/>
</dbReference>
<evidence type="ECO:0000256" key="11">
    <source>
        <dbReference type="SAM" id="Phobius"/>
    </source>
</evidence>
<evidence type="ECO:0000256" key="5">
    <source>
        <dbReference type="ARBA" id="ARBA00022737"/>
    </source>
</evidence>
<dbReference type="Proteomes" id="UP000298493">
    <property type="component" value="Unassembled WGS sequence"/>
</dbReference>
<evidence type="ECO:0000256" key="3">
    <source>
        <dbReference type="ARBA" id="ARBA00022448"/>
    </source>
</evidence>
<comment type="catalytic activity">
    <reaction evidence="8">
        <text>H2O(in) = H2O(out)</text>
        <dbReference type="Rhea" id="RHEA:29667"/>
        <dbReference type="ChEBI" id="CHEBI:15377"/>
    </reaction>
</comment>
<dbReference type="PANTHER" id="PTHR19139">
    <property type="entry name" value="AQUAPORIN TRANSPORTER"/>
    <property type="match status" value="1"/>
</dbReference>
<feature type="transmembrane region" description="Helical" evidence="11">
    <location>
        <begin position="124"/>
        <end position="142"/>
    </location>
</feature>
<evidence type="ECO:0000256" key="1">
    <source>
        <dbReference type="ARBA" id="ARBA00004141"/>
    </source>
</evidence>
<name>A0A4Z1PCP8_9PEZI</name>
<keyword evidence="13" id="KW-1185">Reference proteome</keyword>
<feature type="region of interest" description="Disordered" evidence="10">
    <location>
        <begin position="288"/>
        <end position="308"/>
    </location>
</feature>
<keyword evidence="3 9" id="KW-0813">Transport</keyword>
<evidence type="ECO:0000256" key="4">
    <source>
        <dbReference type="ARBA" id="ARBA00022692"/>
    </source>
</evidence>
<dbReference type="GO" id="GO:0015250">
    <property type="term" value="F:water channel activity"/>
    <property type="evidence" value="ECO:0007669"/>
    <property type="project" value="TreeGrafter"/>
</dbReference>
<accession>A0A4Z1PCP8</accession>
<keyword evidence="5" id="KW-0677">Repeat</keyword>
<dbReference type="FunFam" id="1.20.1080.10:FF:000014">
    <property type="entry name" value="Aquaporin 1"/>
    <property type="match status" value="1"/>
</dbReference>
<dbReference type="PANTHER" id="PTHR19139:SF283">
    <property type="entry name" value="AQUAPORIN"/>
    <property type="match status" value="1"/>
</dbReference>
<sequence length="439" mass="46739">MHPPTTPPRLPLPIRTSHPPSPSLPSPAISTEKMNNRIGWALFLNSSIKNHLVATIGELIGTTMFLFFAFAGTVVANINSPTEAKTTTGLTTGWNVTKLLYIAFSFGFSLIVNVWIFFRISGGLFNPAVTLALLLTGAIGFVRALFLFFAQIAGSIAASGLIVGLFPTATNVRTTLSPGLSISKGLFIEAFLTAELVFTILMLAKEKHKATFIAPVGIGLSLFIAELVGVYWTGGSLNPARSIGPSIVTWTWDRNHWIYWLGPGLGSLLAVGFYALIKALEYELANPGQDSDSAASPSPERTMQDRQEQVRRRLMGAMGYDIVDQRGSVEYENLGKSEMGLMKPGVVYSRDGMGGRDGAFGGPGVVGERASAYVAGHGRGGSRSDAYTAAGGPAPQFGSPLGTAVRNSGEIGQEEGFAVRDMEYESGASGRKSHGRRGK</sequence>
<feature type="transmembrane region" description="Helical" evidence="11">
    <location>
        <begin position="99"/>
        <end position="118"/>
    </location>
</feature>
<gene>
    <name evidence="12" type="ORF">E6O75_ATG00058</name>
</gene>
<feature type="transmembrane region" description="Helical" evidence="11">
    <location>
        <begin position="257"/>
        <end position="277"/>
    </location>
</feature>
<feature type="transmembrane region" description="Helical" evidence="11">
    <location>
        <begin position="147"/>
        <end position="166"/>
    </location>
</feature>
<feature type="transmembrane region" description="Helical" evidence="11">
    <location>
        <begin position="52"/>
        <end position="78"/>
    </location>
</feature>
<feature type="transmembrane region" description="Helical" evidence="11">
    <location>
        <begin position="186"/>
        <end position="204"/>
    </location>
</feature>
<organism evidence="12 13">
    <name type="scientific">Venturia nashicola</name>
    <dbReference type="NCBI Taxonomy" id="86259"/>
    <lineage>
        <taxon>Eukaryota</taxon>
        <taxon>Fungi</taxon>
        <taxon>Dikarya</taxon>
        <taxon>Ascomycota</taxon>
        <taxon>Pezizomycotina</taxon>
        <taxon>Dothideomycetes</taxon>
        <taxon>Pleosporomycetidae</taxon>
        <taxon>Venturiales</taxon>
        <taxon>Venturiaceae</taxon>
        <taxon>Venturia</taxon>
    </lineage>
</organism>
<dbReference type="Gene3D" id="1.20.1080.10">
    <property type="entry name" value="Glycerol uptake facilitator protein"/>
    <property type="match status" value="1"/>
</dbReference>
<feature type="transmembrane region" description="Helical" evidence="11">
    <location>
        <begin position="211"/>
        <end position="232"/>
    </location>
</feature>
<evidence type="ECO:0000256" key="2">
    <source>
        <dbReference type="ARBA" id="ARBA00006175"/>
    </source>
</evidence>
<proteinExistence type="inferred from homology"/>
<comment type="caution">
    <text evidence="12">The sequence shown here is derived from an EMBL/GenBank/DDBJ whole genome shotgun (WGS) entry which is preliminary data.</text>
</comment>
<comment type="similarity">
    <text evidence="2 9">Belongs to the MIP/aquaporin (TC 1.A.8) family.</text>
</comment>
<feature type="compositionally biased region" description="Polar residues" evidence="10">
    <location>
        <begin position="288"/>
        <end position="301"/>
    </location>
</feature>
<keyword evidence="6 11" id="KW-1133">Transmembrane helix</keyword>
<dbReference type="InterPro" id="IPR034294">
    <property type="entry name" value="Aquaporin_transptr"/>
</dbReference>
<dbReference type="GO" id="GO:0005886">
    <property type="term" value="C:plasma membrane"/>
    <property type="evidence" value="ECO:0007669"/>
    <property type="project" value="TreeGrafter"/>
</dbReference>
<evidence type="ECO:0000256" key="9">
    <source>
        <dbReference type="RuleBase" id="RU000477"/>
    </source>
</evidence>
<dbReference type="AlphaFoldDB" id="A0A4Z1PCP8"/>
<evidence type="ECO:0000313" key="12">
    <source>
        <dbReference type="EMBL" id="TID27291.1"/>
    </source>
</evidence>
<keyword evidence="4 9" id="KW-0812">Transmembrane</keyword>
<evidence type="ECO:0000256" key="6">
    <source>
        <dbReference type="ARBA" id="ARBA00022989"/>
    </source>
</evidence>
<dbReference type="InterPro" id="IPR000425">
    <property type="entry name" value="MIP"/>
</dbReference>
<dbReference type="SUPFAM" id="SSF81338">
    <property type="entry name" value="Aquaporin-like"/>
    <property type="match status" value="1"/>
</dbReference>
<evidence type="ECO:0000256" key="8">
    <source>
        <dbReference type="ARBA" id="ARBA00034651"/>
    </source>
</evidence>
<dbReference type="PRINTS" id="PR00783">
    <property type="entry name" value="MINTRINSICP"/>
</dbReference>
<feature type="region of interest" description="Disordered" evidence="10">
    <location>
        <begin position="376"/>
        <end position="439"/>
    </location>
</feature>
<feature type="region of interest" description="Disordered" evidence="10">
    <location>
        <begin position="1"/>
        <end position="28"/>
    </location>
</feature>
<evidence type="ECO:0000256" key="7">
    <source>
        <dbReference type="ARBA" id="ARBA00023136"/>
    </source>
</evidence>
<dbReference type="STRING" id="86259.A0A4Z1PCP8"/>
<keyword evidence="7 11" id="KW-0472">Membrane</keyword>
<feature type="compositionally biased region" description="Pro residues" evidence="10">
    <location>
        <begin position="1"/>
        <end position="11"/>
    </location>
</feature>
<evidence type="ECO:0000256" key="10">
    <source>
        <dbReference type="SAM" id="MobiDB-lite"/>
    </source>
</evidence>
<dbReference type="InterPro" id="IPR023271">
    <property type="entry name" value="Aquaporin-like"/>
</dbReference>
<dbReference type="Pfam" id="PF00230">
    <property type="entry name" value="MIP"/>
    <property type="match status" value="1"/>
</dbReference>
<comment type="subcellular location">
    <subcellularLocation>
        <location evidence="1">Membrane</location>
        <topology evidence="1">Multi-pass membrane protein</topology>
    </subcellularLocation>
</comment>
<evidence type="ECO:0000313" key="13">
    <source>
        <dbReference type="Proteomes" id="UP000298493"/>
    </source>
</evidence>